<accession>A0ABY2WGW4</accession>
<organism evidence="1 2">
    <name type="scientific">Flagellimonas algicola</name>
    <dbReference type="NCBI Taxonomy" id="2583815"/>
    <lineage>
        <taxon>Bacteria</taxon>
        <taxon>Pseudomonadati</taxon>
        <taxon>Bacteroidota</taxon>
        <taxon>Flavobacteriia</taxon>
        <taxon>Flavobacteriales</taxon>
        <taxon>Flavobacteriaceae</taxon>
        <taxon>Flagellimonas</taxon>
    </lineage>
</organism>
<sequence>MKYYFFLALISFTLISACKNEPKAEPTSEKELSIPEKIAQAHGYDAWKSVKKITFTFKVGRDSTNLGRTWIWEPKTNKITSITQNDTLVYNRNSMDSLALKRNGGFINDRFWILAPFNLIWDANNYTSEHQEGQKAPISGESMQKLTIVYGNEGGYTPGDAYDFYFKDDFILREWVFRKANQAEPSMTTTWEDYMTLEGLKLAQDHRKAEGDFSLNFTNLSVKKE</sequence>
<evidence type="ECO:0000313" key="2">
    <source>
        <dbReference type="Proteomes" id="UP000751614"/>
    </source>
</evidence>
<evidence type="ECO:0000313" key="1">
    <source>
        <dbReference type="EMBL" id="TMU50823.1"/>
    </source>
</evidence>
<name>A0ABY2WGW4_9FLAO</name>
<proteinExistence type="predicted"/>
<dbReference type="PROSITE" id="PS51257">
    <property type="entry name" value="PROKAR_LIPOPROTEIN"/>
    <property type="match status" value="1"/>
</dbReference>
<gene>
    <name evidence="1" type="ORF">FGG15_16475</name>
</gene>
<protein>
    <recommendedName>
        <fullName evidence="3">Outer membrane lipoprotein-sorting protein</fullName>
    </recommendedName>
</protein>
<keyword evidence="2" id="KW-1185">Reference proteome</keyword>
<reference evidence="1 2" key="1">
    <citation type="submission" date="2019-05" db="EMBL/GenBank/DDBJ databases">
        <title>Flagellimonas sp. AsT0115, sp. nov., isolated from a marine red algae, Asparagopsis taxiformis.</title>
        <authorList>
            <person name="Kim J."/>
            <person name="Jeong S.E."/>
            <person name="Jeon C.O."/>
        </authorList>
    </citation>
    <scope>NUCLEOTIDE SEQUENCE [LARGE SCALE GENOMIC DNA]</scope>
    <source>
        <strain evidence="1 2">AsT0115</strain>
    </source>
</reference>
<evidence type="ECO:0008006" key="3">
    <source>
        <dbReference type="Google" id="ProtNLM"/>
    </source>
</evidence>
<comment type="caution">
    <text evidence="1">The sequence shown here is derived from an EMBL/GenBank/DDBJ whole genome shotgun (WGS) entry which is preliminary data.</text>
</comment>
<dbReference type="Proteomes" id="UP000751614">
    <property type="component" value="Unassembled WGS sequence"/>
</dbReference>
<dbReference type="RefSeq" id="WP_138838365.1">
    <property type="nucleotide sequence ID" value="NZ_VCNI01000003.1"/>
</dbReference>
<dbReference type="EMBL" id="VCNI01000003">
    <property type="protein sequence ID" value="TMU50823.1"/>
    <property type="molecule type" value="Genomic_DNA"/>
</dbReference>